<dbReference type="Gene3D" id="1.10.600.10">
    <property type="entry name" value="Farnesyl Diphosphate Synthase"/>
    <property type="match status" value="1"/>
</dbReference>
<dbReference type="Proteomes" id="UP001519363">
    <property type="component" value="Unassembled WGS sequence"/>
</dbReference>
<keyword evidence="2" id="KW-0460">Magnesium</keyword>
<dbReference type="PANTHER" id="PTHR35201">
    <property type="entry name" value="TERPENE SYNTHASE"/>
    <property type="match status" value="1"/>
</dbReference>
<dbReference type="SFLD" id="SFLDS00005">
    <property type="entry name" value="Isoprenoid_Synthase_Type_I"/>
    <property type="match status" value="1"/>
</dbReference>
<dbReference type="SUPFAM" id="SSF48576">
    <property type="entry name" value="Terpenoid synthases"/>
    <property type="match status" value="1"/>
</dbReference>
<dbReference type="EC" id="4.2.3.-" evidence="2"/>
<evidence type="ECO:0000313" key="4">
    <source>
        <dbReference type="Proteomes" id="UP001519363"/>
    </source>
</evidence>
<dbReference type="RefSeq" id="WP_086785864.1">
    <property type="nucleotide sequence ID" value="NZ_JAGIOO010000001.1"/>
</dbReference>
<protein>
    <recommendedName>
        <fullName evidence="2">Terpene synthase</fullName>
        <ecNumber evidence="2">4.2.3.-</ecNumber>
    </recommendedName>
</protein>
<dbReference type="EMBL" id="JAGIOO010000001">
    <property type="protein sequence ID" value="MBP2472191.1"/>
    <property type="molecule type" value="Genomic_DNA"/>
</dbReference>
<keyword evidence="4" id="KW-1185">Reference proteome</keyword>
<accession>A0ABS5A7A4</accession>
<organism evidence="3 4">
    <name type="scientific">Crossiella equi</name>
    <dbReference type="NCBI Taxonomy" id="130796"/>
    <lineage>
        <taxon>Bacteria</taxon>
        <taxon>Bacillati</taxon>
        <taxon>Actinomycetota</taxon>
        <taxon>Actinomycetes</taxon>
        <taxon>Pseudonocardiales</taxon>
        <taxon>Pseudonocardiaceae</taxon>
        <taxon>Crossiella</taxon>
    </lineage>
</organism>
<dbReference type="Pfam" id="PF19086">
    <property type="entry name" value="Terpene_syn_C_2"/>
    <property type="match status" value="1"/>
</dbReference>
<evidence type="ECO:0000256" key="2">
    <source>
        <dbReference type="RuleBase" id="RU366034"/>
    </source>
</evidence>
<proteinExistence type="inferred from homology"/>
<name>A0ABS5A7A4_9PSEU</name>
<evidence type="ECO:0000313" key="3">
    <source>
        <dbReference type="EMBL" id="MBP2472191.1"/>
    </source>
</evidence>
<dbReference type="SFLD" id="SFLDG01020">
    <property type="entry name" value="Terpene_Cyclase_Like_2"/>
    <property type="match status" value="1"/>
</dbReference>
<dbReference type="InterPro" id="IPR008949">
    <property type="entry name" value="Isoprenoid_synthase_dom_sf"/>
</dbReference>
<keyword evidence="1 2" id="KW-0456">Lyase</keyword>
<keyword evidence="2" id="KW-0479">Metal-binding</keyword>
<comment type="similarity">
    <text evidence="2">Belongs to the terpene synthase family.</text>
</comment>
<dbReference type="InterPro" id="IPR034686">
    <property type="entry name" value="Terpene_cyclase-like_2"/>
</dbReference>
<evidence type="ECO:0000256" key="1">
    <source>
        <dbReference type="ARBA" id="ARBA00023239"/>
    </source>
</evidence>
<reference evidence="3 4" key="1">
    <citation type="submission" date="2021-03" db="EMBL/GenBank/DDBJ databases">
        <title>Sequencing the genomes of 1000 actinobacteria strains.</title>
        <authorList>
            <person name="Klenk H.-P."/>
        </authorList>
    </citation>
    <scope>NUCLEOTIDE SEQUENCE [LARGE SCALE GENOMIC DNA]</scope>
    <source>
        <strain evidence="3 4">DSM 44580</strain>
    </source>
</reference>
<gene>
    <name evidence="3" type="ORF">JOF53_001063</name>
</gene>
<dbReference type="PANTHER" id="PTHR35201:SF4">
    <property type="entry name" value="BETA-PINACENE SYNTHASE-RELATED"/>
    <property type="match status" value="1"/>
</dbReference>
<comment type="cofactor">
    <cofactor evidence="2">
        <name>Mg(2+)</name>
        <dbReference type="ChEBI" id="CHEBI:18420"/>
    </cofactor>
</comment>
<comment type="caution">
    <text evidence="3">The sequence shown here is derived from an EMBL/GenBank/DDBJ whole genome shotgun (WGS) entry which is preliminary data.</text>
</comment>
<sequence length="316" mass="34910">MTSAPTPNLWCPFPVRANEHVRIEEVEDQLLDWALCAGLLADPAVRLRFTEAAFGECAAYVYPDAPDLLPYAKWLAWLFIADDEFDENRAPATGGIDQGVLPLLPLDLDTPTRPATAVTTALAELWRELAGPMPVPLRVRFRVHAEEYARSYATDAARARDGSAPDLGAYVALRRCSGAVETCVDLIERQPRARPANTSEQLRELRLAANDIVCWSNDVLSVGKEVRHGEMTNLVAVLHHATDMGWPAAVSAAAEMVNARTAEFDLLQQDLAWPGAPAQQIAFVEGLKSWIAGSLWWHRRSSRYHELPPMPVKSLV</sequence>